<keyword evidence="7" id="KW-1185">Reference proteome</keyword>
<gene>
    <name evidence="6" type="ORF">Shyd_67740</name>
</gene>
<dbReference type="PROSITE" id="PS50975">
    <property type="entry name" value="ATP_GRASP"/>
    <property type="match status" value="1"/>
</dbReference>
<accession>A0ABQ3PK61</accession>
<evidence type="ECO:0000256" key="2">
    <source>
        <dbReference type="ARBA" id="ARBA00022741"/>
    </source>
</evidence>
<dbReference type="InterPro" id="IPR040570">
    <property type="entry name" value="LAL_C2"/>
</dbReference>
<dbReference type="Pfam" id="PF18603">
    <property type="entry name" value="LAL_C2"/>
    <property type="match status" value="1"/>
</dbReference>
<proteinExistence type="predicted"/>
<name>A0ABQ3PK61_9ACTN</name>
<reference evidence="6" key="1">
    <citation type="submission" date="2024-05" db="EMBL/GenBank/DDBJ databases">
        <title>Whole genome shotgun sequence of Streptomyces hydrogenans NBRC 13475.</title>
        <authorList>
            <person name="Komaki H."/>
            <person name="Tamura T."/>
        </authorList>
    </citation>
    <scope>NUCLEOTIDE SEQUENCE</scope>
    <source>
        <strain evidence="6">NBRC 13475</strain>
    </source>
</reference>
<evidence type="ECO:0000313" key="7">
    <source>
        <dbReference type="Proteomes" id="UP001052739"/>
    </source>
</evidence>
<dbReference type="PANTHER" id="PTHR43585">
    <property type="entry name" value="FUMIPYRROLE BIOSYNTHESIS PROTEIN C"/>
    <property type="match status" value="1"/>
</dbReference>
<dbReference type="EMBL" id="BNDW01000071">
    <property type="protein sequence ID" value="GHI25403.1"/>
    <property type="molecule type" value="Genomic_DNA"/>
</dbReference>
<feature type="domain" description="ATP-grasp" evidence="5">
    <location>
        <begin position="1"/>
        <end position="171"/>
    </location>
</feature>
<organism evidence="6 7">
    <name type="scientific">Streptomyces hydrogenans</name>
    <dbReference type="NCBI Taxonomy" id="1873719"/>
    <lineage>
        <taxon>Bacteria</taxon>
        <taxon>Bacillati</taxon>
        <taxon>Actinomycetota</taxon>
        <taxon>Actinomycetes</taxon>
        <taxon>Kitasatosporales</taxon>
        <taxon>Streptomycetaceae</taxon>
        <taxon>Streptomyces</taxon>
    </lineage>
</organism>
<dbReference type="RefSeq" id="WP_226652547.1">
    <property type="nucleotide sequence ID" value="NZ_BNDW01000071.1"/>
</dbReference>
<dbReference type="Gene3D" id="3.30.470.20">
    <property type="entry name" value="ATP-grasp fold, B domain"/>
    <property type="match status" value="1"/>
</dbReference>
<dbReference type="SUPFAM" id="SSF56059">
    <property type="entry name" value="Glutathione synthetase ATP-binding domain-like"/>
    <property type="match status" value="1"/>
</dbReference>
<dbReference type="InterPro" id="IPR011761">
    <property type="entry name" value="ATP-grasp"/>
</dbReference>
<protein>
    <recommendedName>
        <fullName evidence="5">ATP-grasp domain-containing protein</fullName>
    </recommendedName>
</protein>
<dbReference type="Pfam" id="PF13535">
    <property type="entry name" value="ATP-grasp_4"/>
    <property type="match status" value="1"/>
</dbReference>
<dbReference type="InterPro" id="IPR052032">
    <property type="entry name" value="ATP-dep_AA_Ligase"/>
</dbReference>
<keyword evidence="1" id="KW-0436">Ligase</keyword>
<evidence type="ECO:0000313" key="6">
    <source>
        <dbReference type="EMBL" id="GHI25403.1"/>
    </source>
</evidence>
<dbReference type="Proteomes" id="UP001052739">
    <property type="component" value="Unassembled WGS sequence"/>
</dbReference>
<evidence type="ECO:0000259" key="5">
    <source>
        <dbReference type="PROSITE" id="PS50975"/>
    </source>
</evidence>
<dbReference type="PANTHER" id="PTHR43585:SF2">
    <property type="entry name" value="ATP-GRASP ENZYME FSQD"/>
    <property type="match status" value="1"/>
</dbReference>
<evidence type="ECO:0000256" key="3">
    <source>
        <dbReference type="ARBA" id="ARBA00022840"/>
    </source>
</evidence>
<keyword evidence="3 4" id="KW-0067">ATP-binding</keyword>
<comment type="caution">
    <text evidence="6">The sequence shown here is derived from an EMBL/GenBank/DDBJ whole genome shotgun (WGS) entry which is preliminary data.</text>
</comment>
<evidence type="ECO:0000256" key="1">
    <source>
        <dbReference type="ARBA" id="ARBA00022598"/>
    </source>
</evidence>
<evidence type="ECO:0000256" key="4">
    <source>
        <dbReference type="PROSITE-ProRule" id="PRU00409"/>
    </source>
</evidence>
<sequence length="268" mass="29301">MVKPAGGFTSLGVTRVDSAEDLETTVRSVWEVCERYLGYGGSSASVRGLVVEEYLDGDEYCIESLSYQGQVKIHTIGYKGRPEGPYFEEKVYRAPAPLSPEVEWSIIEQITGAHAALGVTDGPTHSELRLRGDEAYLLEMGARVGASGASHHIVESVTGADFTGDTFRIAMGQEPLGWNDPVWHRGTGAMYFVPVGGSGRITKIAGLSEAAADPRVDRIVQLLHPGDRILPYPEYSGYPGFVFSRHDSYEDAEQFHDALDESVVIHYE</sequence>
<keyword evidence="2 4" id="KW-0547">Nucleotide-binding</keyword>